<gene>
    <name evidence="12" type="ORF">CBOVIS_LOCUS7194</name>
</gene>
<feature type="region of interest" description="Disordered" evidence="10">
    <location>
        <begin position="1"/>
        <end position="69"/>
    </location>
</feature>
<dbReference type="PROSITE" id="PS00108">
    <property type="entry name" value="PROTEIN_KINASE_ST"/>
    <property type="match status" value="1"/>
</dbReference>
<dbReference type="PROSITE" id="PS00107">
    <property type="entry name" value="PROTEIN_KINASE_ATP"/>
    <property type="match status" value="1"/>
</dbReference>
<comment type="caution">
    <text evidence="12">The sequence shown here is derived from an EMBL/GenBank/DDBJ whole genome shotgun (WGS) entry which is preliminary data.</text>
</comment>
<evidence type="ECO:0000256" key="10">
    <source>
        <dbReference type="SAM" id="MobiDB-lite"/>
    </source>
</evidence>
<dbReference type="Gene3D" id="1.10.510.10">
    <property type="entry name" value="Transferase(Phosphotransferase) domain 1"/>
    <property type="match status" value="1"/>
</dbReference>
<evidence type="ECO:0000256" key="1">
    <source>
        <dbReference type="ARBA" id="ARBA00001946"/>
    </source>
</evidence>
<feature type="compositionally biased region" description="Basic and acidic residues" evidence="10">
    <location>
        <begin position="1"/>
        <end position="12"/>
    </location>
</feature>
<comment type="cofactor">
    <cofactor evidence="1">
        <name>Mg(2+)</name>
        <dbReference type="ChEBI" id="CHEBI:18420"/>
    </cofactor>
</comment>
<evidence type="ECO:0000256" key="6">
    <source>
        <dbReference type="ARBA" id="ARBA00022840"/>
    </source>
</evidence>
<feature type="compositionally biased region" description="Polar residues" evidence="10">
    <location>
        <begin position="36"/>
        <end position="58"/>
    </location>
</feature>
<dbReference type="EMBL" id="CADEPM010000004">
    <property type="protein sequence ID" value="CAB3404935.1"/>
    <property type="molecule type" value="Genomic_DNA"/>
</dbReference>
<keyword evidence="5" id="KW-0418">Kinase</keyword>
<dbReference type="GO" id="GO:0050321">
    <property type="term" value="F:tau-protein kinase activity"/>
    <property type="evidence" value="ECO:0007669"/>
    <property type="project" value="TreeGrafter"/>
</dbReference>
<dbReference type="Pfam" id="PF00069">
    <property type="entry name" value="Pkinase"/>
    <property type="match status" value="1"/>
</dbReference>
<comment type="similarity">
    <text evidence="9">Belongs to the protein kinase superfamily.</text>
</comment>
<dbReference type="PROSITE" id="PS50011">
    <property type="entry name" value="PROTEIN_KINASE_DOM"/>
    <property type="match status" value="1"/>
</dbReference>
<dbReference type="PANTHER" id="PTHR24346">
    <property type="entry name" value="MAP/MICROTUBULE AFFINITY-REGULATING KINASE"/>
    <property type="match status" value="1"/>
</dbReference>
<dbReference type="SMART" id="SM00220">
    <property type="entry name" value="S_TKc"/>
    <property type="match status" value="1"/>
</dbReference>
<evidence type="ECO:0000256" key="2">
    <source>
        <dbReference type="ARBA" id="ARBA00022527"/>
    </source>
</evidence>
<protein>
    <recommendedName>
        <fullName evidence="11">Protein kinase domain-containing protein</fullName>
    </recommendedName>
</protein>
<sequence>MSTSRDEQHHDTSYVYASPCPHGAVGEHRSLLRTPRTPQSVPLYSRHSNYSTPPQRQTYRPARAPQQNSYVIPSQTSSIYQRRAESNKENVAPQKPRKPKIEHYKEAFRKKGIEIFIDFKLGNGKYSRVYKAHEIHTNRTVAIKAIDLNELSDDVRKKFLPREISCWRKLKHGNIVAMHAQYETSSMLFLAMEYGNQGDLLRYVQKNGAIEEKTAGVFMRQLIKALCYMHQNGIAHRDVKLENIILFNNCIKLSDFGFVRLMDGNQLSETFCGSKSYSAPELLRGKAYDPFLSDVWSAGVVGFVMVTDSMPFNESLPNNVMVEYQKFRRYTFSPKLNLSRECIESIEAMMTYDVSLRPTSSRCLELPWVAGRV</sequence>
<proteinExistence type="inferred from homology"/>
<evidence type="ECO:0000256" key="7">
    <source>
        <dbReference type="ARBA" id="ARBA00022842"/>
    </source>
</evidence>
<evidence type="ECO:0000256" key="3">
    <source>
        <dbReference type="ARBA" id="ARBA00022679"/>
    </source>
</evidence>
<keyword evidence="13" id="KW-1185">Reference proteome</keyword>
<dbReference type="PANTHER" id="PTHR24346:SF82">
    <property type="entry name" value="KP78A-RELATED"/>
    <property type="match status" value="1"/>
</dbReference>
<dbReference type="FunFam" id="1.10.510.10:FF:000571">
    <property type="entry name" value="Maternal embryonic leucine zipper kinase"/>
    <property type="match status" value="1"/>
</dbReference>
<dbReference type="OrthoDB" id="504170at2759"/>
<evidence type="ECO:0000313" key="13">
    <source>
        <dbReference type="Proteomes" id="UP000494206"/>
    </source>
</evidence>
<keyword evidence="3" id="KW-0808">Transferase</keyword>
<evidence type="ECO:0000256" key="8">
    <source>
        <dbReference type="PROSITE-ProRule" id="PRU10141"/>
    </source>
</evidence>
<dbReference type="GO" id="GO:0035556">
    <property type="term" value="P:intracellular signal transduction"/>
    <property type="evidence" value="ECO:0007669"/>
    <property type="project" value="TreeGrafter"/>
</dbReference>
<dbReference type="InterPro" id="IPR011009">
    <property type="entry name" value="Kinase-like_dom_sf"/>
</dbReference>
<name>A0A8S1ESE5_9PELO</name>
<keyword evidence="2 9" id="KW-0723">Serine/threonine-protein kinase</keyword>
<evidence type="ECO:0000259" key="11">
    <source>
        <dbReference type="PROSITE" id="PS50011"/>
    </source>
</evidence>
<dbReference type="GO" id="GO:0005737">
    <property type="term" value="C:cytoplasm"/>
    <property type="evidence" value="ECO:0007669"/>
    <property type="project" value="TreeGrafter"/>
</dbReference>
<feature type="domain" description="Protein kinase" evidence="11">
    <location>
        <begin position="115"/>
        <end position="369"/>
    </location>
</feature>
<dbReference type="InterPro" id="IPR017441">
    <property type="entry name" value="Protein_kinase_ATP_BS"/>
</dbReference>
<accession>A0A8S1ESE5</accession>
<dbReference type="InterPro" id="IPR008271">
    <property type="entry name" value="Ser/Thr_kinase_AS"/>
</dbReference>
<reference evidence="12 13" key="1">
    <citation type="submission" date="2020-04" db="EMBL/GenBank/DDBJ databases">
        <authorList>
            <person name="Laetsch R D."/>
            <person name="Stevens L."/>
            <person name="Kumar S."/>
            <person name="Blaxter L. M."/>
        </authorList>
    </citation>
    <scope>NUCLEOTIDE SEQUENCE [LARGE SCALE GENOMIC DNA]</scope>
</reference>
<evidence type="ECO:0000256" key="5">
    <source>
        <dbReference type="ARBA" id="ARBA00022777"/>
    </source>
</evidence>
<keyword evidence="6 8" id="KW-0067">ATP-binding</keyword>
<evidence type="ECO:0000256" key="4">
    <source>
        <dbReference type="ARBA" id="ARBA00022741"/>
    </source>
</evidence>
<evidence type="ECO:0000313" key="12">
    <source>
        <dbReference type="EMBL" id="CAB3404935.1"/>
    </source>
</evidence>
<evidence type="ECO:0000256" key="9">
    <source>
        <dbReference type="RuleBase" id="RU000304"/>
    </source>
</evidence>
<dbReference type="AlphaFoldDB" id="A0A8S1ESE5"/>
<dbReference type="GO" id="GO:0005524">
    <property type="term" value="F:ATP binding"/>
    <property type="evidence" value="ECO:0007669"/>
    <property type="project" value="UniProtKB-UniRule"/>
</dbReference>
<keyword evidence="4 8" id="KW-0547">Nucleotide-binding</keyword>
<dbReference type="Proteomes" id="UP000494206">
    <property type="component" value="Unassembled WGS sequence"/>
</dbReference>
<feature type="binding site" evidence="8">
    <location>
        <position position="144"/>
    </location>
    <ligand>
        <name>ATP</name>
        <dbReference type="ChEBI" id="CHEBI:30616"/>
    </ligand>
</feature>
<dbReference type="GO" id="GO:0000226">
    <property type="term" value="P:microtubule cytoskeleton organization"/>
    <property type="evidence" value="ECO:0007669"/>
    <property type="project" value="TreeGrafter"/>
</dbReference>
<keyword evidence="7" id="KW-0460">Magnesium</keyword>
<dbReference type="SUPFAM" id="SSF56112">
    <property type="entry name" value="Protein kinase-like (PK-like)"/>
    <property type="match status" value="1"/>
</dbReference>
<dbReference type="InterPro" id="IPR000719">
    <property type="entry name" value="Prot_kinase_dom"/>
</dbReference>
<organism evidence="12 13">
    <name type="scientific">Caenorhabditis bovis</name>
    <dbReference type="NCBI Taxonomy" id="2654633"/>
    <lineage>
        <taxon>Eukaryota</taxon>
        <taxon>Metazoa</taxon>
        <taxon>Ecdysozoa</taxon>
        <taxon>Nematoda</taxon>
        <taxon>Chromadorea</taxon>
        <taxon>Rhabditida</taxon>
        <taxon>Rhabditina</taxon>
        <taxon>Rhabditomorpha</taxon>
        <taxon>Rhabditoidea</taxon>
        <taxon>Rhabditidae</taxon>
        <taxon>Peloderinae</taxon>
        <taxon>Caenorhabditis</taxon>
    </lineage>
</organism>